<keyword evidence="10" id="KW-1185">Reference proteome</keyword>
<dbReference type="Pfam" id="PF13247">
    <property type="entry name" value="Fer4_11"/>
    <property type="match status" value="1"/>
</dbReference>
<dbReference type="SUPFAM" id="SSF54862">
    <property type="entry name" value="4Fe-4S ferredoxins"/>
    <property type="match status" value="1"/>
</dbReference>
<gene>
    <name evidence="9" type="ORF">PYK22_00943</name>
</gene>
<evidence type="ECO:0000256" key="7">
    <source>
        <dbReference type="ARBA" id="ARBA00023014"/>
    </source>
</evidence>
<name>A0A0B6WW20_9BACT</name>
<organism evidence="9 10">
    <name type="scientific">Pyrinomonas methylaliphatogenes</name>
    <dbReference type="NCBI Taxonomy" id="454194"/>
    <lineage>
        <taxon>Bacteria</taxon>
        <taxon>Pseudomonadati</taxon>
        <taxon>Acidobacteriota</taxon>
        <taxon>Blastocatellia</taxon>
        <taxon>Blastocatellales</taxon>
        <taxon>Pyrinomonadaceae</taxon>
        <taxon>Pyrinomonas</taxon>
    </lineage>
</organism>
<dbReference type="Proteomes" id="UP000031518">
    <property type="component" value="Unassembled WGS sequence"/>
</dbReference>
<evidence type="ECO:0000256" key="1">
    <source>
        <dbReference type="ARBA" id="ARBA00022448"/>
    </source>
</evidence>
<dbReference type="OrthoDB" id="9810688at2"/>
<feature type="domain" description="4Fe-4S ferredoxin-type" evidence="8">
    <location>
        <begin position="75"/>
        <end position="105"/>
    </location>
</feature>
<dbReference type="PROSITE" id="PS00198">
    <property type="entry name" value="4FE4S_FER_1"/>
    <property type="match status" value="1"/>
</dbReference>
<dbReference type="PROSITE" id="PS51379">
    <property type="entry name" value="4FE4S_FER_2"/>
    <property type="match status" value="3"/>
</dbReference>
<evidence type="ECO:0000256" key="5">
    <source>
        <dbReference type="ARBA" id="ARBA00022982"/>
    </source>
</evidence>
<proteinExistence type="predicted"/>
<dbReference type="GO" id="GO:0051539">
    <property type="term" value="F:4 iron, 4 sulfur cluster binding"/>
    <property type="evidence" value="ECO:0007669"/>
    <property type="project" value="UniProtKB-KW"/>
</dbReference>
<dbReference type="Pfam" id="PF12797">
    <property type="entry name" value="Fer4_2"/>
    <property type="match status" value="1"/>
</dbReference>
<dbReference type="InterPro" id="IPR017896">
    <property type="entry name" value="4Fe4S_Fe-S-bd"/>
</dbReference>
<dbReference type="EMBL" id="CBXV010000004">
    <property type="protein sequence ID" value="CDM64947.1"/>
    <property type="molecule type" value="Genomic_DNA"/>
</dbReference>
<dbReference type="RefSeq" id="WP_041975005.1">
    <property type="nucleotide sequence ID" value="NZ_CBXV010000004.1"/>
</dbReference>
<evidence type="ECO:0000313" key="9">
    <source>
        <dbReference type="EMBL" id="CDM64947.1"/>
    </source>
</evidence>
<dbReference type="GO" id="GO:0046872">
    <property type="term" value="F:metal ion binding"/>
    <property type="evidence" value="ECO:0007669"/>
    <property type="project" value="UniProtKB-KW"/>
</dbReference>
<dbReference type="AlphaFoldDB" id="A0A0B6WW20"/>
<evidence type="ECO:0000256" key="2">
    <source>
        <dbReference type="ARBA" id="ARBA00022485"/>
    </source>
</evidence>
<dbReference type="Gene3D" id="3.30.70.20">
    <property type="match status" value="2"/>
</dbReference>
<keyword evidence="6" id="KW-0408">Iron</keyword>
<keyword evidence="1" id="KW-0813">Transport</keyword>
<keyword evidence="5" id="KW-0249">Electron transport</keyword>
<reference evidence="9 10" key="2">
    <citation type="submission" date="2015-01" db="EMBL/GenBank/DDBJ databases">
        <title>Complete genome sequence of Pyrinomonas methylaliphatogenes type strain K22T.</title>
        <authorList>
            <person name="Lee K.C.Y."/>
            <person name="Power J.F."/>
            <person name="Dunfield P.F."/>
            <person name="Morgan X.C."/>
            <person name="Huttenhower C."/>
            <person name="Stott M.B."/>
        </authorList>
    </citation>
    <scope>NUCLEOTIDE SEQUENCE [LARGE SCALE GENOMIC DNA]</scope>
    <source>
        <strain evidence="9 10">K22</strain>
    </source>
</reference>
<evidence type="ECO:0000313" key="10">
    <source>
        <dbReference type="Proteomes" id="UP000031518"/>
    </source>
</evidence>
<accession>A0A0B6WW20</accession>
<dbReference type="CDD" id="cd16369">
    <property type="entry name" value="DMSOR_beta_like"/>
    <property type="match status" value="1"/>
</dbReference>
<dbReference type="PANTHER" id="PTHR43177:SF5">
    <property type="entry name" value="ANAEROBIC DIMETHYL SULFOXIDE REDUCTASE CHAIN B-RELATED"/>
    <property type="match status" value="1"/>
</dbReference>
<reference evidence="9 10" key="1">
    <citation type="submission" date="2013-12" db="EMBL/GenBank/DDBJ databases">
        <authorList>
            <person name="Stott M."/>
        </authorList>
    </citation>
    <scope>NUCLEOTIDE SEQUENCE [LARGE SCALE GENOMIC DNA]</scope>
    <source>
        <strain evidence="9 10">K22</strain>
    </source>
</reference>
<keyword evidence="4" id="KW-0677">Repeat</keyword>
<protein>
    <submittedName>
        <fullName evidence="9">4Fe-4S dicluster domain/4Fe-4S binding domain</fullName>
    </submittedName>
</protein>
<keyword evidence="7" id="KW-0411">Iron-sulfur</keyword>
<dbReference type="PANTHER" id="PTHR43177">
    <property type="entry name" value="PROTEIN NRFC"/>
    <property type="match status" value="1"/>
</dbReference>
<dbReference type="InterPro" id="IPR050954">
    <property type="entry name" value="ET_IronSulfur_Cluster-Binding"/>
</dbReference>
<evidence type="ECO:0000256" key="3">
    <source>
        <dbReference type="ARBA" id="ARBA00022723"/>
    </source>
</evidence>
<keyword evidence="2" id="KW-0004">4Fe-4S</keyword>
<sequence length="207" mass="23321">MEETMFIDPRRCIGCRACVSACRECGTHKGHSMIFVDYLDRGHTTATMPTICMHCVEPTCALVCPADAIKVSEDGVVMTAMEPRCLDCRNCVNACPFGVPKYNTAMHLQMKCDLCFDRTAEGLKPMCASVCPTGALTYGRYEEIVPQRRDVRPVNVHIFGHQRVETKVYLMLPIEADEIRVDEDGEPSFRESWLDAQVETADKRNEF</sequence>
<evidence type="ECO:0000256" key="4">
    <source>
        <dbReference type="ARBA" id="ARBA00022737"/>
    </source>
</evidence>
<dbReference type="InterPro" id="IPR017900">
    <property type="entry name" value="4Fe4S_Fe_S_CS"/>
</dbReference>
<feature type="domain" description="4Fe-4S ferredoxin-type" evidence="8">
    <location>
        <begin position="3"/>
        <end position="33"/>
    </location>
</feature>
<dbReference type="STRING" id="454194.PYK22_00943"/>
<evidence type="ECO:0000256" key="6">
    <source>
        <dbReference type="ARBA" id="ARBA00023004"/>
    </source>
</evidence>
<evidence type="ECO:0000259" key="8">
    <source>
        <dbReference type="PROSITE" id="PS51379"/>
    </source>
</evidence>
<feature type="domain" description="4Fe-4S ferredoxin-type" evidence="8">
    <location>
        <begin position="43"/>
        <end position="74"/>
    </location>
</feature>
<keyword evidence="3" id="KW-0479">Metal-binding</keyword>